<dbReference type="RefSeq" id="WP_386049617.1">
    <property type="nucleotide sequence ID" value="NZ_JBHUIO010000019.1"/>
</dbReference>
<evidence type="ECO:0000313" key="3">
    <source>
        <dbReference type="Proteomes" id="UP001597343"/>
    </source>
</evidence>
<keyword evidence="1" id="KW-0472">Membrane</keyword>
<evidence type="ECO:0008006" key="4">
    <source>
        <dbReference type="Google" id="ProtNLM"/>
    </source>
</evidence>
<keyword evidence="1" id="KW-1133">Transmembrane helix</keyword>
<feature type="transmembrane region" description="Helical" evidence="1">
    <location>
        <begin position="65"/>
        <end position="84"/>
    </location>
</feature>
<feature type="transmembrane region" description="Helical" evidence="1">
    <location>
        <begin position="124"/>
        <end position="140"/>
    </location>
</feature>
<accession>A0ABW5A495</accession>
<feature type="transmembrane region" description="Helical" evidence="1">
    <location>
        <begin position="237"/>
        <end position="259"/>
    </location>
</feature>
<sequence>MAEKLLQTRYSLALRLRSVYLVARGATPFDIGWSLLLYYLALVLVTDCFLWYSSGSLAGYQWKTLVVYSLLSYPLWMLIGLKGIGRQQSDLMEQAKWHAVDLLPGGPTAIFLGHHVGKVLKTKALYVWAIAFLSLAIYHQNGPLEIGLAVGNIVIGSINLVLGGIIFRFYSPKGYSGLVGSIFHNTTWILSGAVFPLGMLSTSPWFYLLNPFSAAVSTPLNLLQEERFPGALSKLDLQLYTFAGCILWMFLFGAIAMYAERSRREKCY</sequence>
<feature type="transmembrane region" description="Helical" evidence="1">
    <location>
        <begin position="21"/>
        <end position="45"/>
    </location>
</feature>
<reference evidence="3" key="1">
    <citation type="journal article" date="2019" name="Int. J. Syst. Evol. Microbiol.">
        <title>The Global Catalogue of Microorganisms (GCM) 10K type strain sequencing project: providing services to taxonomists for standard genome sequencing and annotation.</title>
        <authorList>
            <consortium name="The Broad Institute Genomics Platform"/>
            <consortium name="The Broad Institute Genome Sequencing Center for Infectious Disease"/>
            <person name="Wu L."/>
            <person name="Ma J."/>
        </authorList>
    </citation>
    <scope>NUCLEOTIDE SEQUENCE [LARGE SCALE GENOMIC DNA]</scope>
    <source>
        <strain evidence="3">CGMCC 1.13574</strain>
    </source>
</reference>
<feature type="transmembrane region" description="Helical" evidence="1">
    <location>
        <begin position="188"/>
        <end position="208"/>
    </location>
</feature>
<dbReference type="EMBL" id="JBHUIO010000019">
    <property type="protein sequence ID" value="MFD2172228.1"/>
    <property type="molecule type" value="Genomic_DNA"/>
</dbReference>
<evidence type="ECO:0000313" key="2">
    <source>
        <dbReference type="EMBL" id="MFD2172228.1"/>
    </source>
</evidence>
<keyword evidence="3" id="KW-1185">Reference proteome</keyword>
<proteinExistence type="predicted"/>
<gene>
    <name evidence="2" type="ORF">ACFSOY_19970</name>
</gene>
<dbReference type="Proteomes" id="UP001597343">
    <property type="component" value="Unassembled WGS sequence"/>
</dbReference>
<keyword evidence="1" id="KW-0812">Transmembrane</keyword>
<organism evidence="2 3">
    <name type="scientific">Tumebacillus lipolyticus</name>
    <dbReference type="NCBI Taxonomy" id="1280370"/>
    <lineage>
        <taxon>Bacteria</taxon>
        <taxon>Bacillati</taxon>
        <taxon>Bacillota</taxon>
        <taxon>Bacilli</taxon>
        <taxon>Bacillales</taxon>
        <taxon>Alicyclobacillaceae</taxon>
        <taxon>Tumebacillus</taxon>
    </lineage>
</organism>
<name>A0ABW5A495_9BACL</name>
<comment type="caution">
    <text evidence="2">The sequence shown here is derived from an EMBL/GenBank/DDBJ whole genome shotgun (WGS) entry which is preliminary data.</text>
</comment>
<evidence type="ECO:0000256" key="1">
    <source>
        <dbReference type="SAM" id="Phobius"/>
    </source>
</evidence>
<protein>
    <recommendedName>
        <fullName evidence="4">ABC-2 type transporter domain-containing protein</fullName>
    </recommendedName>
</protein>
<feature type="transmembrane region" description="Helical" evidence="1">
    <location>
        <begin position="146"/>
        <end position="167"/>
    </location>
</feature>